<reference evidence="1" key="1">
    <citation type="submission" date="2015-11" db="EMBL/GenBank/DDBJ databases">
        <title>De novo transcriptome assembly of four potential Pierce s Disease insect vectors from Arizona vineyards.</title>
        <authorList>
            <person name="Tassone E.E."/>
        </authorList>
    </citation>
    <scope>NUCLEOTIDE SEQUENCE</scope>
</reference>
<gene>
    <name evidence="1" type="ORF">g.1511</name>
</gene>
<feature type="non-terminal residue" evidence="1">
    <location>
        <position position="149"/>
    </location>
</feature>
<accession>A0A1B6JUS7</accession>
<dbReference type="AlphaFoldDB" id="A0A1B6JUS7"/>
<organism evidence="1">
    <name type="scientific">Homalodisca liturata</name>
    <dbReference type="NCBI Taxonomy" id="320908"/>
    <lineage>
        <taxon>Eukaryota</taxon>
        <taxon>Metazoa</taxon>
        <taxon>Ecdysozoa</taxon>
        <taxon>Arthropoda</taxon>
        <taxon>Hexapoda</taxon>
        <taxon>Insecta</taxon>
        <taxon>Pterygota</taxon>
        <taxon>Neoptera</taxon>
        <taxon>Paraneoptera</taxon>
        <taxon>Hemiptera</taxon>
        <taxon>Auchenorrhyncha</taxon>
        <taxon>Membracoidea</taxon>
        <taxon>Cicadellidae</taxon>
        <taxon>Cicadellinae</taxon>
        <taxon>Proconiini</taxon>
        <taxon>Homalodisca</taxon>
    </lineage>
</organism>
<protein>
    <submittedName>
        <fullName evidence="1">Uncharacterized protein</fullName>
    </submittedName>
</protein>
<proteinExistence type="predicted"/>
<name>A0A1B6JUS7_9HEMI</name>
<sequence>NVDSSDLDPALAYALPPVGLLHRGQGFGFGVGQGYESAPLAALVSSGLQENLQQPKTPVYHATPLEPYGALLNHLAATPIEEPKQEDHAVHTAQAVQAQAHNFIQAPKYYKQEQYEDEYKDYAAKYQFGYRVRDLHTGNDFGQTESRDG</sequence>
<dbReference type="EMBL" id="GECU01004784">
    <property type="protein sequence ID" value="JAT02923.1"/>
    <property type="molecule type" value="Transcribed_RNA"/>
</dbReference>
<evidence type="ECO:0000313" key="1">
    <source>
        <dbReference type="EMBL" id="JAT02923.1"/>
    </source>
</evidence>
<feature type="non-terminal residue" evidence="1">
    <location>
        <position position="1"/>
    </location>
</feature>